<comment type="caution">
    <text evidence="1">The sequence shown here is derived from an EMBL/GenBank/DDBJ whole genome shotgun (WGS) entry which is preliminary data.</text>
</comment>
<reference evidence="2 3" key="2">
    <citation type="submission" date="2021-01" db="EMBL/GenBank/DDBJ databases">
        <title>Genomic Encyclopedia of Type Strains, Phase IV (KMG-IV): sequencing the most valuable type-strain genomes for metagenomic binning, comparative biology and taxonomic classification.</title>
        <authorList>
            <person name="Goeker M."/>
        </authorList>
    </citation>
    <scope>NUCLEOTIDE SEQUENCE [LARGE SCALE GENOMIC DNA]</scope>
    <source>
        <strain evidence="2 3">DSM 6130</strain>
    </source>
</reference>
<dbReference type="EMBL" id="JAFBCY010000001">
    <property type="protein sequence ID" value="MBM7850087.1"/>
    <property type="molecule type" value="Genomic_DNA"/>
</dbReference>
<accession>A0A9W6MRL4</accession>
<dbReference type="EMBL" id="BSFF01000002">
    <property type="protein sequence ID" value="GLK55378.1"/>
    <property type="molecule type" value="Genomic_DNA"/>
</dbReference>
<gene>
    <name evidence="1" type="ORF">GCM10008170_13970</name>
    <name evidence="2" type="ORF">JOD31_000299</name>
</gene>
<evidence type="ECO:0000313" key="1">
    <source>
        <dbReference type="EMBL" id="GLK55378.1"/>
    </source>
</evidence>
<protein>
    <submittedName>
        <fullName evidence="1">Uncharacterized protein</fullName>
    </submittedName>
</protein>
<keyword evidence="3" id="KW-1185">Reference proteome</keyword>
<sequence>MFYVLETAKTSNARSIDVGVRSVDTFSMTPARPDEIVDYAEADIDFVDDSMLNTAPHNPIERQLLTGDMIGLALMSGAIIWSAMGAIA</sequence>
<name>A0A9W6MRL4_9HYPH</name>
<dbReference type="AlphaFoldDB" id="A0A9W6MRL4"/>
<dbReference type="RefSeq" id="WP_204948553.1">
    <property type="nucleotide sequence ID" value="NZ_BSFF01000002.1"/>
</dbReference>
<organism evidence="1 4">
    <name type="scientific">Methylopila capsulata</name>
    <dbReference type="NCBI Taxonomy" id="61654"/>
    <lineage>
        <taxon>Bacteria</taxon>
        <taxon>Pseudomonadati</taxon>
        <taxon>Pseudomonadota</taxon>
        <taxon>Alphaproteobacteria</taxon>
        <taxon>Hyphomicrobiales</taxon>
        <taxon>Methylopilaceae</taxon>
        <taxon>Methylopila</taxon>
    </lineage>
</organism>
<proteinExistence type="predicted"/>
<reference evidence="1" key="3">
    <citation type="submission" date="2023-01" db="EMBL/GenBank/DDBJ databases">
        <authorList>
            <person name="Sun Q."/>
            <person name="Evtushenko L."/>
        </authorList>
    </citation>
    <scope>NUCLEOTIDE SEQUENCE</scope>
    <source>
        <strain evidence="1">VKM B-1606</strain>
    </source>
</reference>
<dbReference type="Proteomes" id="UP001143400">
    <property type="component" value="Unassembled WGS sequence"/>
</dbReference>
<reference evidence="1" key="1">
    <citation type="journal article" date="2014" name="Int. J. Syst. Evol. Microbiol.">
        <title>Complete genome sequence of Corynebacterium casei LMG S-19264T (=DSM 44701T), isolated from a smear-ripened cheese.</title>
        <authorList>
            <consortium name="US DOE Joint Genome Institute (JGI-PGF)"/>
            <person name="Walter F."/>
            <person name="Albersmeier A."/>
            <person name="Kalinowski J."/>
            <person name="Ruckert C."/>
        </authorList>
    </citation>
    <scope>NUCLEOTIDE SEQUENCE</scope>
    <source>
        <strain evidence="1">VKM B-1606</strain>
    </source>
</reference>
<evidence type="ECO:0000313" key="4">
    <source>
        <dbReference type="Proteomes" id="UP001143400"/>
    </source>
</evidence>
<evidence type="ECO:0000313" key="2">
    <source>
        <dbReference type="EMBL" id="MBM7850087.1"/>
    </source>
</evidence>
<dbReference type="Proteomes" id="UP000758856">
    <property type="component" value="Unassembled WGS sequence"/>
</dbReference>
<evidence type="ECO:0000313" key="3">
    <source>
        <dbReference type="Proteomes" id="UP000758856"/>
    </source>
</evidence>